<sequence length="121" mass="13712">MHPENLFAILATATALFPASAWASRPYHGQIQDLRRPLLCDVYIEYPSGQVFDQALGHDIVPAGETAEISGFRCKTVRGTCVIPPTCDTPPEYRVTSWKFEREMSDPERTRFIARFPNVRI</sequence>
<evidence type="ECO:0000313" key="2">
    <source>
        <dbReference type="EMBL" id="KAI6296155.1"/>
    </source>
</evidence>
<comment type="caution">
    <text evidence="2">The sequence shown here is derived from an EMBL/GenBank/DDBJ whole genome shotgun (WGS) entry which is preliminary data.</text>
</comment>
<name>A0ABQ8NFD3_PYRGI</name>
<evidence type="ECO:0000256" key="1">
    <source>
        <dbReference type="SAM" id="SignalP"/>
    </source>
</evidence>
<accession>A0ABQ8NFD3</accession>
<keyword evidence="1" id="KW-0732">Signal</keyword>
<proteinExistence type="predicted"/>
<protein>
    <submittedName>
        <fullName evidence="2">Uncharacterized protein</fullName>
    </submittedName>
</protein>
<evidence type="ECO:0000313" key="3">
    <source>
        <dbReference type="Proteomes" id="UP001059893"/>
    </source>
</evidence>
<keyword evidence="3" id="KW-1185">Reference proteome</keyword>
<organism evidence="2 3">
    <name type="scientific">Pyricularia grisea</name>
    <name type="common">Crabgrass-specific blast fungus</name>
    <name type="synonym">Magnaporthe grisea</name>
    <dbReference type="NCBI Taxonomy" id="148305"/>
    <lineage>
        <taxon>Eukaryota</taxon>
        <taxon>Fungi</taxon>
        <taxon>Dikarya</taxon>
        <taxon>Ascomycota</taxon>
        <taxon>Pezizomycotina</taxon>
        <taxon>Sordariomycetes</taxon>
        <taxon>Sordariomycetidae</taxon>
        <taxon>Magnaporthales</taxon>
        <taxon>Pyriculariaceae</taxon>
        <taxon>Pyricularia</taxon>
    </lineage>
</organism>
<reference evidence="2" key="1">
    <citation type="submission" date="2021-01" db="EMBL/GenBank/DDBJ databases">
        <title>Deciphering the adaptive evolutionary patterns associated with biogeogrpahic diversity in the finger millet blast pathogen Magnaporthe oryzae in Eastern Africa.</title>
        <authorList>
            <person name="Onyema G."/>
            <person name="Shittu T.A."/>
            <person name="Dodsworth S."/>
            <person name="Devilliers S."/>
            <person name="Muthumeenakshi S."/>
            <person name="Sreenivasaprasad S."/>
        </authorList>
    </citation>
    <scope>NUCLEOTIDE SEQUENCE</scope>
    <source>
        <strain evidence="2">D15/s37</strain>
    </source>
</reference>
<dbReference type="Proteomes" id="UP001059893">
    <property type="component" value="Unassembled WGS sequence"/>
</dbReference>
<gene>
    <name evidence="2" type="ORF">MCOR33_007188</name>
</gene>
<feature type="chain" id="PRO_5047363625" evidence="1">
    <location>
        <begin position="24"/>
        <end position="121"/>
    </location>
</feature>
<dbReference type="EMBL" id="JABSND010000143">
    <property type="protein sequence ID" value="KAI6296155.1"/>
    <property type="molecule type" value="Genomic_DNA"/>
</dbReference>
<feature type="signal peptide" evidence="1">
    <location>
        <begin position="1"/>
        <end position="23"/>
    </location>
</feature>